<feature type="transmembrane region" description="Helical" evidence="1">
    <location>
        <begin position="15"/>
        <end position="34"/>
    </location>
</feature>
<evidence type="ECO:0000256" key="1">
    <source>
        <dbReference type="SAM" id="Phobius"/>
    </source>
</evidence>
<comment type="caution">
    <text evidence="2">The sequence shown here is derived from an EMBL/GenBank/DDBJ whole genome shotgun (WGS) entry which is preliminary data.</text>
</comment>
<dbReference type="AlphaFoldDB" id="A0A427A170"/>
<dbReference type="Proteomes" id="UP000287651">
    <property type="component" value="Unassembled WGS sequence"/>
</dbReference>
<protein>
    <submittedName>
        <fullName evidence="2">Uncharacterized protein</fullName>
    </submittedName>
</protein>
<keyword evidence="1" id="KW-0472">Membrane</keyword>
<keyword evidence="1" id="KW-0812">Transmembrane</keyword>
<keyword evidence="1" id="KW-1133">Transmembrane helix</keyword>
<name>A0A427A170_ENSVE</name>
<dbReference type="EMBL" id="AMZH03004166">
    <property type="protein sequence ID" value="RRT69990.1"/>
    <property type="molecule type" value="Genomic_DNA"/>
</dbReference>
<reference evidence="2 3" key="1">
    <citation type="journal article" date="2014" name="Agronomy (Basel)">
        <title>A Draft Genome Sequence for Ensete ventricosum, the Drought-Tolerant Tree Against Hunger.</title>
        <authorList>
            <person name="Harrison J."/>
            <person name="Moore K.A."/>
            <person name="Paszkiewicz K."/>
            <person name="Jones T."/>
            <person name="Grant M."/>
            <person name="Ambacheew D."/>
            <person name="Muzemil S."/>
            <person name="Studholme D.J."/>
        </authorList>
    </citation>
    <scope>NUCLEOTIDE SEQUENCE [LARGE SCALE GENOMIC DNA]</scope>
</reference>
<organism evidence="2 3">
    <name type="scientific">Ensete ventricosum</name>
    <name type="common">Abyssinian banana</name>
    <name type="synonym">Musa ensete</name>
    <dbReference type="NCBI Taxonomy" id="4639"/>
    <lineage>
        <taxon>Eukaryota</taxon>
        <taxon>Viridiplantae</taxon>
        <taxon>Streptophyta</taxon>
        <taxon>Embryophyta</taxon>
        <taxon>Tracheophyta</taxon>
        <taxon>Spermatophyta</taxon>
        <taxon>Magnoliopsida</taxon>
        <taxon>Liliopsida</taxon>
        <taxon>Zingiberales</taxon>
        <taxon>Musaceae</taxon>
        <taxon>Ensete</taxon>
    </lineage>
</organism>
<evidence type="ECO:0000313" key="3">
    <source>
        <dbReference type="Proteomes" id="UP000287651"/>
    </source>
</evidence>
<sequence>MSHALSELTATTRNFIYMVVVVVVMVVVVVAGFLRVAGEHVKGPPLGDADALDSLLEHREQQRYEPQEHQFCSRDATRFPRLKLADLANCRTFGEVRQRRDLSEVMEVALGGEGNEDDDGANGGDNPCGSELELCVNHLFNSSPLAAVASLCHASSSLDLQ</sequence>
<accession>A0A427A170</accession>
<gene>
    <name evidence="2" type="ORF">B296_00019353</name>
</gene>
<evidence type="ECO:0000313" key="2">
    <source>
        <dbReference type="EMBL" id="RRT69990.1"/>
    </source>
</evidence>
<proteinExistence type="predicted"/>